<dbReference type="InterPro" id="IPR001811">
    <property type="entry name" value="Chemokine_IL8-like_dom"/>
</dbReference>
<keyword evidence="6" id="KW-0732">Signal</keyword>
<reference evidence="11" key="1">
    <citation type="submission" date="2025-05" db="UniProtKB">
        <authorList>
            <consortium name="Ensembl"/>
        </authorList>
    </citation>
    <scope>IDENTIFICATION</scope>
</reference>
<keyword evidence="12" id="KW-1185">Reference proteome</keyword>
<dbReference type="Pfam" id="PF00048">
    <property type="entry name" value="IL8"/>
    <property type="match status" value="1"/>
</dbReference>
<evidence type="ECO:0000256" key="7">
    <source>
        <dbReference type="ARBA" id="ARBA00023157"/>
    </source>
</evidence>
<comment type="similarity">
    <text evidence="2 9">Belongs to the intercrine beta (chemokine CC) family.</text>
</comment>
<evidence type="ECO:0000256" key="8">
    <source>
        <dbReference type="ARBA" id="ARBA00023198"/>
    </source>
</evidence>
<evidence type="ECO:0000313" key="12">
    <source>
        <dbReference type="Proteomes" id="UP000694427"/>
    </source>
</evidence>
<dbReference type="Ensembl" id="ENSCCRT00015004736.1">
    <property type="protein sequence ID" value="ENSCCRP00015004542.1"/>
    <property type="gene ID" value="ENSCCRG00015002511.1"/>
</dbReference>
<dbReference type="OMA" id="NTIAMCR"/>
<evidence type="ECO:0000259" key="10">
    <source>
        <dbReference type="SMART" id="SM00199"/>
    </source>
</evidence>
<organism evidence="11 12">
    <name type="scientific">Cyprinus carpio</name>
    <name type="common">Common carp</name>
    <dbReference type="NCBI Taxonomy" id="7962"/>
    <lineage>
        <taxon>Eukaryota</taxon>
        <taxon>Metazoa</taxon>
        <taxon>Chordata</taxon>
        <taxon>Craniata</taxon>
        <taxon>Vertebrata</taxon>
        <taxon>Euteleostomi</taxon>
        <taxon>Actinopterygii</taxon>
        <taxon>Neopterygii</taxon>
        <taxon>Teleostei</taxon>
        <taxon>Ostariophysi</taxon>
        <taxon>Cypriniformes</taxon>
        <taxon>Cyprinidae</taxon>
        <taxon>Cyprininae</taxon>
        <taxon>Cyprinus</taxon>
    </lineage>
</organism>
<comment type="subcellular location">
    <subcellularLocation>
        <location evidence="1 9">Secreted</location>
    </subcellularLocation>
</comment>
<dbReference type="Proteomes" id="UP000694427">
    <property type="component" value="Unplaced"/>
</dbReference>
<dbReference type="InterPro" id="IPR039809">
    <property type="entry name" value="Chemokine_b/g/d"/>
</dbReference>
<keyword evidence="8" id="KW-0395">Inflammatory response</keyword>
<evidence type="ECO:0000313" key="11">
    <source>
        <dbReference type="Ensembl" id="ENSCCRP00010003804.1"/>
    </source>
</evidence>
<dbReference type="FunFam" id="2.40.50.40:FF:000012">
    <property type="entry name" value="C-C motif chemokine"/>
    <property type="match status" value="1"/>
</dbReference>
<keyword evidence="3 9" id="KW-0145">Chemotaxis</keyword>
<evidence type="ECO:0000256" key="1">
    <source>
        <dbReference type="ARBA" id="ARBA00004613"/>
    </source>
</evidence>
<keyword evidence="4 9" id="KW-0202">Cytokine</keyword>
<dbReference type="GO" id="GO:0005615">
    <property type="term" value="C:extracellular space"/>
    <property type="evidence" value="ECO:0007669"/>
    <property type="project" value="UniProtKB-KW"/>
</dbReference>
<dbReference type="GO" id="GO:0006954">
    <property type="term" value="P:inflammatory response"/>
    <property type="evidence" value="ECO:0007669"/>
    <property type="project" value="UniProtKB-KW"/>
</dbReference>
<dbReference type="PANTHER" id="PTHR12015">
    <property type="entry name" value="SMALL INDUCIBLE CYTOKINE A"/>
    <property type="match status" value="1"/>
</dbReference>
<evidence type="ECO:0000256" key="4">
    <source>
        <dbReference type="ARBA" id="ARBA00022514"/>
    </source>
</evidence>
<dbReference type="InterPro" id="IPR036048">
    <property type="entry name" value="Interleukin_8-like_sf"/>
</dbReference>
<feature type="domain" description="Chemokine interleukin-8-like" evidence="10">
    <location>
        <begin position="56"/>
        <end position="116"/>
    </location>
</feature>
<dbReference type="Gene3D" id="2.40.50.40">
    <property type="match status" value="1"/>
</dbReference>
<keyword evidence="5 9" id="KW-0964">Secreted</keyword>
<dbReference type="AlphaFoldDB" id="A0A8C1I6U6"/>
<dbReference type="InterPro" id="IPR000827">
    <property type="entry name" value="Chemokine_CC_CS"/>
</dbReference>
<dbReference type="Proteomes" id="UP000694700">
    <property type="component" value="Unplaced"/>
</dbReference>
<evidence type="ECO:0000256" key="9">
    <source>
        <dbReference type="RuleBase" id="RU361150"/>
    </source>
</evidence>
<dbReference type="SMART" id="SM00199">
    <property type="entry name" value="SCY"/>
    <property type="match status" value="1"/>
</dbReference>
<dbReference type="PANTHER" id="PTHR12015:SF190">
    <property type="entry name" value="C-C MOTIF CHEMOKINE"/>
    <property type="match status" value="1"/>
</dbReference>
<dbReference type="SUPFAM" id="SSF54117">
    <property type="entry name" value="Interleukin 8-like chemokines"/>
    <property type="match status" value="1"/>
</dbReference>
<sequence length="128" mass="14925">MLISEVQPQLFRTFSVWITTHLTILKHFFEILEMAYLKTCTLSVLILIVFLVETDAVRCCLKYRRRPLDCRYLKGFDIQKMTGSCDLAAIIFHTKHGRLICADPNQHWTQDRIECLRMKAAEVKTGGF</sequence>
<keyword evidence="7" id="KW-1015">Disulfide bond</keyword>
<dbReference type="Ensembl" id="ENSCCRT00010004091.1">
    <property type="protein sequence ID" value="ENSCCRP00010003804.1"/>
    <property type="gene ID" value="ENSCCRG00010001590.1"/>
</dbReference>
<evidence type="ECO:0000256" key="2">
    <source>
        <dbReference type="ARBA" id="ARBA00010868"/>
    </source>
</evidence>
<dbReference type="GO" id="GO:0008009">
    <property type="term" value="F:chemokine activity"/>
    <property type="evidence" value="ECO:0007669"/>
    <property type="project" value="InterPro"/>
</dbReference>
<evidence type="ECO:0000256" key="6">
    <source>
        <dbReference type="ARBA" id="ARBA00022729"/>
    </source>
</evidence>
<dbReference type="PROSITE" id="PS00472">
    <property type="entry name" value="SMALL_CYTOKINES_CC"/>
    <property type="match status" value="1"/>
</dbReference>
<name>A0A8C1I6U6_CYPCA</name>
<accession>A0A8C1I6U6</accession>
<proteinExistence type="inferred from homology"/>
<dbReference type="GO" id="GO:0006955">
    <property type="term" value="P:immune response"/>
    <property type="evidence" value="ECO:0007669"/>
    <property type="project" value="InterPro"/>
</dbReference>
<evidence type="ECO:0000256" key="3">
    <source>
        <dbReference type="ARBA" id="ARBA00022500"/>
    </source>
</evidence>
<evidence type="ECO:0000256" key="5">
    <source>
        <dbReference type="ARBA" id="ARBA00022525"/>
    </source>
</evidence>
<protein>
    <recommendedName>
        <fullName evidence="9">C-C motif chemokine</fullName>
    </recommendedName>
</protein>